<dbReference type="RefSeq" id="WP_045368866.1">
    <property type="nucleotide sequence ID" value="NZ_AP014648.1"/>
</dbReference>
<dbReference type="Gene3D" id="1.25.40.20">
    <property type="entry name" value="Ankyrin repeat-containing domain"/>
    <property type="match status" value="2"/>
</dbReference>
<dbReference type="PANTHER" id="PTHR24189:SF50">
    <property type="entry name" value="ANKYRIN REPEAT AND SOCS BOX PROTEIN 2"/>
    <property type="match status" value="1"/>
</dbReference>
<dbReference type="GO" id="GO:2000812">
    <property type="term" value="P:regulation of barbed-end actin filament capping"/>
    <property type="evidence" value="ECO:0007669"/>
    <property type="project" value="TreeGrafter"/>
</dbReference>
<organism evidence="3 4">
    <name type="scientific">Methyloceanibacter caenitepidi</name>
    <dbReference type="NCBI Taxonomy" id="1384459"/>
    <lineage>
        <taxon>Bacteria</taxon>
        <taxon>Pseudomonadati</taxon>
        <taxon>Pseudomonadota</taxon>
        <taxon>Alphaproteobacteria</taxon>
        <taxon>Hyphomicrobiales</taxon>
        <taxon>Hyphomicrobiaceae</taxon>
        <taxon>Methyloceanibacter</taxon>
    </lineage>
</organism>
<dbReference type="PANTHER" id="PTHR24189">
    <property type="entry name" value="MYOTROPHIN"/>
    <property type="match status" value="1"/>
</dbReference>
<dbReference type="STRING" id="1384459.GL4_3189"/>
<dbReference type="GO" id="GO:0005737">
    <property type="term" value="C:cytoplasm"/>
    <property type="evidence" value="ECO:0007669"/>
    <property type="project" value="TreeGrafter"/>
</dbReference>
<dbReference type="InterPro" id="IPR050745">
    <property type="entry name" value="Multifunctional_regulatory"/>
</dbReference>
<dbReference type="SMART" id="SM00248">
    <property type="entry name" value="ANK"/>
    <property type="match status" value="6"/>
</dbReference>
<dbReference type="KEGG" id="mcg:GL4_3189"/>
<protein>
    <submittedName>
        <fullName evidence="3">Ankyrin 1</fullName>
    </submittedName>
</protein>
<evidence type="ECO:0000256" key="2">
    <source>
        <dbReference type="ARBA" id="ARBA00023043"/>
    </source>
</evidence>
<name>A0A0A8K6S3_9HYPH</name>
<dbReference type="AlphaFoldDB" id="A0A0A8K6S3"/>
<dbReference type="InterPro" id="IPR002110">
    <property type="entry name" value="Ankyrin_rpt"/>
</dbReference>
<dbReference type="HOGENOM" id="CLU_032709_0_0_5"/>
<gene>
    <name evidence="3" type="ORF">GL4_3189</name>
</gene>
<keyword evidence="1" id="KW-0677">Repeat</keyword>
<accession>A0A0A8K6S3</accession>
<keyword evidence="4" id="KW-1185">Reference proteome</keyword>
<dbReference type="Proteomes" id="UP000031643">
    <property type="component" value="Chromosome"/>
</dbReference>
<dbReference type="OrthoDB" id="928522at2"/>
<evidence type="ECO:0000256" key="1">
    <source>
        <dbReference type="ARBA" id="ARBA00022737"/>
    </source>
</evidence>
<dbReference type="EMBL" id="AP014648">
    <property type="protein sequence ID" value="BAQ18620.1"/>
    <property type="molecule type" value="Genomic_DNA"/>
</dbReference>
<keyword evidence="2" id="KW-0040">ANK repeat</keyword>
<reference evidence="3 4" key="1">
    <citation type="submission" date="2014-09" db="EMBL/GenBank/DDBJ databases">
        <title>Genome sequencing of Methyloceanibacter caenitepidi Gela4.</title>
        <authorList>
            <person name="Takeuchi M."/>
            <person name="Susumu S."/>
            <person name="Kamagata Y."/>
            <person name="Oshima K."/>
            <person name="Hattori M."/>
            <person name="Iwasaki W."/>
        </authorList>
    </citation>
    <scope>NUCLEOTIDE SEQUENCE [LARGE SCALE GENOMIC DNA]</scope>
    <source>
        <strain evidence="3 4">Gela4</strain>
    </source>
</reference>
<evidence type="ECO:0000313" key="3">
    <source>
        <dbReference type="EMBL" id="BAQ18620.1"/>
    </source>
</evidence>
<dbReference type="InterPro" id="IPR036770">
    <property type="entry name" value="Ankyrin_rpt-contain_sf"/>
</dbReference>
<dbReference type="SUPFAM" id="SSF48403">
    <property type="entry name" value="Ankyrin repeat"/>
    <property type="match status" value="1"/>
</dbReference>
<proteinExistence type="predicted"/>
<evidence type="ECO:0000313" key="4">
    <source>
        <dbReference type="Proteomes" id="UP000031643"/>
    </source>
</evidence>
<sequence>MMSLDKLRRNAKALKKSYRAGDAAAIARVRAVLGSPHLFKHADALHVVAREAGFDSWPRLKFAVEMQAMDRAARAERLKVALYLGQAWIVEALLAAEPDLGSDNFGLQCALYDIEAVRRVLDRNPAAATRAIGVRSPILHLTYSKHFRSDPDRAGAMIAVAEALVDAGADVNDSYPFETGASHELSALYGALGHAGNLRLAEWLLEHGATPDDDESLYHATELPTLDGVKLLMRYGVKTAGTNALLRMLDFDNLDGVRLLLEYGADPNEKAPDHPSGQAMPKIPALHHAARRGRDGRFAELLLEHDADGNAVWEGRTAYAVAMLYGNLSFARALAAAGYANRLSEAEVILAGCAEGRVPDGRPLARMQLSDEEKRILTRVILWEDALDHAKALVAAGIDPNVSDEMDMTPLHLAAWAGLPAQTAWLLTLSPDLTHVNGYGGDLLSTISHGAENRLDTDLRDHVACARLALDAGAPLRQAVLDGAMDESLMAFLSDWAEAHPDRIVPR</sequence>